<gene>
    <name evidence="2" type="ORF">FIBSPDRAFT_749593</name>
</gene>
<evidence type="ECO:0000313" key="2">
    <source>
        <dbReference type="EMBL" id="KZP15821.1"/>
    </source>
</evidence>
<dbReference type="EMBL" id="KV417600">
    <property type="protein sequence ID" value="KZP15821.1"/>
    <property type="molecule type" value="Genomic_DNA"/>
</dbReference>
<feature type="compositionally biased region" description="Polar residues" evidence="1">
    <location>
        <begin position="199"/>
        <end position="212"/>
    </location>
</feature>
<dbReference type="STRING" id="436010.A0A166EJC1"/>
<sequence>MEGDEVGTEFDGDGEGGEGGEREGPTGGGKPFRKIHGQVYIIDNDEFVTEENEKGNTKIDQYGNLLGGRVYKAATFVLPTRHPNRVYMLAIDAARTSGFRDSLYYFRRNLLALKQNASQPEKEYLIEQGKLGSHLKTRSVTLITARSAFKLHGSKMLIDGRWVTDDYNEEKALEECTSKGFTAGELVGDLTDPAANPDVANNKQSDPAQSGIGSSGIGLYRAGGPTTIFGGSGWGPYSDGPLNAVRKSLLTRDGLNEENWIQIAATRTAEASAEFAKLRREMGKVCGGLGIGMGLDVVPIEDDLKRRAVEWMAEGRDEMVVEVEDEESTRKRRKRNVGDELPLGVYEPHSGVVQYRADTQPTTSRWEVLPDSLERRVLGGTKSGNGGWALAWVDTVLELPSTGETEGDALEAKAREELMTAVAGQAS</sequence>
<feature type="compositionally biased region" description="Acidic residues" evidence="1">
    <location>
        <begin position="1"/>
        <end position="18"/>
    </location>
</feature>
<feature type="region of interest" description="Disordered" evidence="1">
    <location>
        <begin position="1"/>
        <end position="33"/>
    </location>
</feature>
<dbReference type="Pfam" id="PF08624">
    <property type="entry name" value="CRC_subunit"/>
    <property type="match status" value="1"/>
</dbReference>
<dbReference type="OrthoDB" id="5598844at2759"/>
<evidence type="ECO:0000256" key="1">
    <source>
        <dbReference type="SAM" id="MobiDB-lite"/>
    </source>
</evidence>
<proteinExistence type="predicted"/>
<name>A0A166EJC1_9AGAM</name>
<protein>
    <submittedName>
        <fullName evidence="2">Uncharacterized protein</fullName>
    </submittedName>
</protein>
<reference evidence="2" key="1">
    <citation type="journal article" date="2016" name="Mol. Biol. Evol.">
        <title>Comparative Genomics of Early-Diverging Mushroom-Forming Fungi Provides Insights into the Origins of Lignocellulose Decay Capabilities.</title>
        <authorList>
            <person name="Nagy L.G."/>
            <person name="Riley R."/>
            <person name="Tritt A."/>
            <person name="Adam C."/>
            <person name="Daum C."/>
            <person name="Floudas D."/>
            <person name="Sun H."/>
            <person name="Yadav J.S."/>
            <person name="Pangilinan J."/>
            <person name="Larsson K.H."/>
            <person name="Matsuura K."/>
            <person name="Barry K."/>
            <person name="Labutti K."/>
            <person name="Kuo R."/>
            <person name="Ohm R.A."/>
            <person name="Bhattacharya S.S."/>
            <person name="Shirouzu T."/>
            <person name="Yoshinaga Y."/>
            <person name="Martin F.M."/>
            <person name="Grigoriev I.V."/>
            <person name="Hibbett D.S."/>
        </authorList>
    </citation>
    <scope>NUCLEOTIDE SEQUENCE [LARGE SCALE GENOMIC DNA]</scope>
    <source>
        <strain evidence="2">CBS 109695</strain>
    </source>
</reference>
<accession>A0A166EJC1</accession>
<dbReference type="InterPro" id="IPR013933">
    <property type="entry name" value="CRC_Rsc7/Swp82"/>
</dbReference>
<organism evidence="2">
    <name type="scientific">Athelia psychrophila</name>
    <dbReference type="NCBI Taxonomy" id="1759441"/>
    <lineage>
        <taxon>Eukaryota</taxon>
        <taxon>Fungi</taxon>
        <taxon>Dikarya</taxon>
        <taxon>Basidiomycota</taxon>
        <taxon>Agaricomycotina</taxon>
        <taxon>Agaricomycetes</taxon>
        <taxon>Agaricomycetidae</taxon>
        <taxon>Atheliales</taxon>
        <taxon>Atheliaceae</taxon>
        <taxon>Athelia</taxon>
    </lineage>
</organism>
<feature type="region of interest" description="Disordered" evidence="1">
    <location>
        <begin position="192"/>
        <end position="216"/>
    </location>
</feature>
<dbReference type="AlphaFoldDB" id="A0A166EJC1"/>